<reference evidence="1 2" key="2">
    <citation type="journal article" date="2010" name="Nucleic Acids Res.">
        <title>BeetleBase in 2010: revisions to provide comprehensive genomic information for Tribolium castaneum.</title>
        <authorList>
            <person name="Kim H.S."/>
            <person name="Murphy T."/>
            <person name="Xia J."/>
            <person name="Caragea D."/>
            <person name="Park Y."/>
            <person name="Beeman R.W."/>
            <person name="Lorenzen M.D."/>
            <person name="Butcher S."/>
            <person name="Manak J.R."/>
            <person name="Brown S.J."/>
        </authorList>
    </citation>
    <scope>GENOME REANNOTATION</scope>
    <source>
        <strain evidence="1 2">Georgia GA2</strain>
    </source>
</reference>
<dbReference type="InParanoid" id="A0A139WLR7"/>
<name>A0A139WLR7_TRICA</name>
<keyword evidence="2" id="KW-1185">Reference proteome</keyword>
<gene>
    <name evidence="1" type="primary">AUGUSTUS-3.0.2_32352</name>
    <name evidence="1" type="ORF">TcasGA2_TC032352</name>
</gene>
<dbReference type="Proteomes" id="UP000007266">
    <property type="component" value="Linkage group 3"/>
</dbReference>
<organism evidence="1 2">
    <name type="scientific">Tribolium castaneum</name>
    <name type="common">Red flour beetle</name>
    <dbReference type="NCBI Taxonomy" id="7070"/>
    <lineage>
        <taxon>Eukaryota</taxon>
        <taxon>Metazoa</taxon>
        <taxon>Ecdysozoa</taxon>
        <taxon>Arthropoda</taxon>
        <taxon>Hexapoda</taxon>
        <taxon>Insecta</taxon>
        <taxon>Pterygota</taxon>
        <taxon>Neoptera</taxon>
        <taxon>Endopterygota</taxon>
        <taxon>Coleoptera</taxon>
        <taxon>Polyphaga</taxon>
        <taxon>Cucujiformia</taxon>
        <taxon>Tenebrionidae</taxon>
        <taxon>Tenebrionidae incertae sedis</taxon>
        <taxon>Tribolium</taxon>
    </lineage>
</organism>
<proteinExistence type="predicted"/>
<dbReference type="EMBL" id="KQ971319">
    <property type="protein sequence ID" value="KYB28890.1"/>
    <property type="molecule type" value="Genomic_DNA"/>
</dbReference>
<reference evidence="1 2" key="1">
    <citation type="journal article" date="2008" name="Nature">
        <title>The genome of the model beetle and pest Tribolium castaneum.</title>
        <authorList>
            <consortium name="Tribolium Genome Sequencing Consortium"/>
            <person name="Richards S."/>
            <person name="Gibbs R.A."/>
            <person name="Weinstock G.M."/>
            <person name="Brown S.J."/>
            <person name="Denell R."/>
            <person name="Beeman R.W."/>
            <person name="Gibbs R."/>
            <person name="Beeman R.W."/>
            <person name="Brown S.J."/>
            <person name="Bucher G."/>
            <person name="Friedrich M."/>
            <person name="Grimmelikhuijzen C.J."/>
            <person name="Klingler M."/>
            <person name="Lorenzen M."/>
            <person name="Richards S."/>
            <person name="Roth S."/>
            <person name="Schroder R."/>
            <person name="Tautz D."/>
            <person name="Zdobnov E.M."/>
            <person name="Muzny D."/>
            <person name="Gibbs R.A."/>
            <person name="Weinstock G.M."/>
            <person name="Attaway T."/>
            <person name="Bell S."/>
            <person name="Buhay C.J."/>
            <person name="Chandrabose M.N."/>
            <person name="Chavez D."/>
            <person name="Clerk-Blankenburg K.P."/>
            <person name="Cree A."/>
            <person name="Dao M."/>
            <person name="Davis C."/>
            <person name="Chacko J."/>
            <person name="Dinh H."/>
            <person name="Dugan-Rocha S."/>
            <person name="Fowler G."/>
            <person name="Garner T.T."/>
            <person name="Garnes J."/>
            <person name="Gnirke A."/>
            <person name="Hawes A."/>
            <person name="Hernandez J."/>
            <person name="Hines S."/>
            <person name="Holder M."/>
            <person name="Hume J."/>
            <person name="Jhangiani S.N."/>
            <person name="Joshi V."/>
            <person name="Khan Z.M."/>
            <person name="Jackson L."/>
            <person name="Kovar C."/>
            <person name="Kowis A."/>
            <person name="Lee S."/>
            <person name="Lewis L.R."/>
            <person name="Margolis J."/>
            <person name="Morgan M."/>
            <person name="Nazareth L.V."/>
            <person name="Nguyen N."/>
            <person name="Okwuonu G."/>
            <person name="Parker D."/>
            <person name="Richards S."/>
            <person name="Ruiz S.J."/>
            <person name="Santibanez J."/>
            <person name="Savard J."/>
            <person name="Scherer S.E."/>
            <person name="Schneider B."/>
            <person name="Sodergren E."/>
            <person name="Tautz D."/>
            <person name="Vattahil S."/>
            <person name="Villasana D."/>
            <person name="White C.S."/>
            <person name="Wright R."/>
            <person name="Park Y."/>
            <person name="Beeman R.W."/>
            <person name="Lord J."/>
            <person name="Oppert B."/>
            <person name="Lorenzen M."/>
            <person name="Brown S."/>
            <person name="Wang L."/>
            <person name="Savard J."/>
            <person name="Tautz D."/>
            <person name="Richards S."/>
            <person name="Weinstock G."/>
            <person name="Gibbs R.A."/>
            <person name="Liu Y."/>
            <person name="Worley K."/>
            <person name="Weinstock G."/>
            <person name="Elsik C.G."/>
            <person name="Reese J.T."/>
            <person name="Elhaik E."/>
            <person name="Landan G."/>
            <person name="Graur D."/>
            <person name="Arensburger P."/>
            <person name="Atkinson P."/>
            <person name="Beeman R.W."/>
            <person name="Beidler J."/>
            <person name="Brown S.J."/>
            <person name="Demuth J.P."/>
            <person name="Drury D.W."/>
            <person name="Du Y.Z."/>
            <person name="Fujiwara H."/>
            <person name="Lorenzen M."/>
            <person name="Maselli V."/>
            <person name="Osanai M."/>
            <person name="Park Y."/>
            <person name="Robertson H.M."/>
            <person name="Tu Z."/>
            <person name="Wang J.J."/>
            <person name="Wang S."/>
            <person name="Richards S."/>
            <person name="Song H."/>
            <person name="Zhang L."/>
            <person name="Sodergren E."/>
            <person name="Werner D."/>
            <person name="Stanke M."/>
            <person name="Morgenstern B."/>
            <person name="Solovyev V."/>
            <person name="Kosarev P."/>
            <person name="Brown G."/>
            <person name="Chen H.C."/>
            <person name="Ermolaeva O."/>
            <person name="Hlavina W."/>
            <person name="Kapustin Y."/>
            <person name="Kiryutin B."/>
            <person name="Kitts P."/>
            <person name="Maglott D."/>
            <person name="Pruitt K."/>
            <person name="Sapojnikov V."/>
            <person name="Souvorov A."/>
            <person name="Mackey A.J."/>
            <person name="Waterhouse R.M."/>
            <person name="Wyder S."/>
            <person name="Zdobnov E.M."/>
            <person name="Zdobnov E.M."/>
            <person name="Wyder S."/>
            <person name="Kriventseva E.V."/>
            <person name="Kadowaki T."/>
            <person name="Bork P."/>
            <person name="Aranda M."/>
            <person name="Bao R."/>
            <person name="Beermann A."/>
            <person name="Berns N."/>
            <person name="Bolognesi R."/>
            <person name="Bonneton F."/>
            <person name="Bopp D."/>
            <person name="Brown S.J."/>
            <person name="Bucher G."/>
            <person name="Butts T."/>
            <person name="Chaumot A."/>
            <person name="Denell R.E."/>
            <person name="Ferrier D.E."/>
            <person name="Friedrich M."/>
            <person name="Gordon C.M."/>
            <person name="Jindra M."/>
            <person name="Klingler M."/>
            <person name="Lan Q."/>
            <person name="Lattorff H.M."/>
            <person name="Laudet V."/>
            <person name="von Levetsow C."/>
            <person name="Liu Z."/>
            <person name="Lutz R."/>
            <person name="Lynch J.A."/>
            <person name="da Fonseca R.N."/>
            <person name="Posnien N."/>
            <person name="Reuter R."/>
            <person name="Roth S."/>
            <person name="Savard J."/>
            <person name="Schinko J.B."/>
            <person name="Schmitt C."/>
            <person name="Schoppmeier M."/>
            <person name="Schroder R."/>
            <person name="Shippy T.D."/>
            <person name="Simonnet F."/>
            <person name="Marques-Souza H."/>
            <person name="Tautz D."/>
            <person name="Tomoyasu Y."/>
            <person name="Trauner J."/>
            <person name="Van der Zee M."/>
            <person name="Vervoort M."/>
            <person name="Wittkopp N."/>
            <person name="Wimmer E.A."/>
            <person name="Yang X."/>
            <person name="Jones A.K."/>
            <person name="Sattelle D.B."/>
            <person name="Ebert P.R."/>
            <person name="Nelson D."/>
            <person name="Scott J.G."/>
            <person name="Beeman R.W."/>
            <person name="Muthukrishnan S."/>
            <person name="Kramer K.J."/>
            <person name="Arakane Y."/>
            <person name="Beeman R.W."/>
            <person name="Zhu Q."/>
            <person name="Hogenkamp D."/>
            <person name="Dixit R."/>
            <person name="Oppert B."/>
            <person name="Jiang H."/>
            <person name="Zou Z."/>
            <person name="Marshall J."/>
            <person name="Elpidina E."/>
            <person name="Vinokurov K."/>
            <person name="Oppert C."/>
            <person name="Zou Z."/>
            <person name="Evans J."/>
            <person name="Lu Z."/>
            <person name="Zhao P."/>
            <person name="Sumathipala N."/>
            <person name="Altincicek B."/>
            <person name="Vilcinskas A."/>
            <person name="Williams M."/>
            <person name="Hultmark D."/>
            <person name="Hetru C."/>
            <person name="Jiang H."/>
            <person name="Grimmelikhuijzen C.J."/>
            <person name="Hauser F."/>
            <person name="Cazzamali G."/>
            <person name="Williamson M."/>
            <person name="Park Y."/>
            <person name="Li B."/>
            <person name="Tanaka Y."/>
            <person name="Predel R."/>
            <person name="Neupert S."/>
            <person name="Schachtner J."/>
            <person name="Verleyen P."/>
            <person name="Raible F."/>
            <person name="Bork P."/>
            <person name="Friedrich M."/>
            <person name="Walden K.K."/>
            <person name="Robertson H.M."/>
            <person name="Angeli S."/>
            <person name="Foret S."/>
            <person name="Bucher G."/>
            <person name="Schuetz S."/>
            <person name="Maleszka R."/>
            <person name="Wimmer E.A."/>
            <person name="Beeman R.W."/>
            <person name="Lorenzen M."/>
            <person name="Tomoyasu Y."/>
            <person name="Miller S.C."/>
            <person name="Grossmann D."/>
            <person name="Bucher G."/>
        </authorList>
    </citation>
    <scope>NUCLEOTIDE SEQUENCE [LARGE SCALE GENOMIC DNA]</scope>
    <source>
        <strain evidence="1 2">Georgia GA2</strain>
    </source>
</reference>
<evidence type="ECO:0000313" key="1">
    <source>
        <dbReference type="EMBL" id="KYB28890.1"/>
    </source>
</evidence>
<evidence type="ECO:0000313" key="2">
    <source>
        <dbReference type="Proteomes" id="UP000007266"/>
    </source>
</evidence>
<sequence>MTATPKQPRKFCLLRPESFLSSCGKDITRKPLD</sequence>
<accession>A0A139WLR7</accession>
<dbReference type="AlphaFoldDB" id="A0A139WLR7"/>
<protein>
    <submittedName>
        <fullName evidence="1">Uncharacterized protein</fullName>
    </submittedName>
</protein>